<keyword evidence="4" id="KW-0812">Transmembrane</keyword>
<name>A0ABY6BI79_9GAMM</name>
<feature type="transmembrane region" description="Helical" evidence="4">
    <location>
        <begin position="74"/>
        <end position="91"/>
    </location>
</feature>
<gene>
    <name evidence="7" type="ORF">N4264_07815</name>
</gene>
<dbReference type="Gene3D" id="1.20.5.1930">
    <property type="match status" value="1"/>
</dbReference>
<keyword evidence="8" id="KW-1185">Reference proteome</keyword>
<dbReference type="SUPFAM" id="SSF55874">
    <property type="entry name" value="ATPase domain of HSP90 chaperone/DNA topoisomerase II/histidine kinase"/>
    <property type="match status" value="1"/>
</dbReference>
<dbReference type="Pfam" id="PF02518">
    <property type="entry name" value="HATPase_c"/>
    <property type="match status" value="1"/>
</dbReference>
<keyword evidence="4" id="KW-1133">Transmembrane helix</keyword>
<keyword evidence="4" id="KW-0472">Membrane</keyword>
<evidence type="ECO:0000256" key="1">
    <source>
        <dbReference type="ARBA" id="ARBA00022679"/>
    </source>
</evidence>
<evidence type="ECO:0000256" key="2">
    <source>
        <dbReference type="ARBA" id="ARBA00022777"/>
    </source>
</evidence>
<keyword evidence="3" id="KW-0902">Two-component regulatory system</keyword>
<organism evidence="7 8">
    <name type="scientific">Tahibacter amnicola</name>
    <dbReference type="NCBI Taxonomy" id="2976241"/>
    <lineage>
        <taxon>Bacteria</taxon>
        <taxon>Pseudomonadati</taxon>
        <taxon>Pseudomonadota</taxon>
        <taxon>Gammaproteobacteria</taxon>
        <taxon>Lysobacterales</taxon>
        <taxon>Rhodanobacteraceae</taxon>
        <taxon>Tahibacter</taxon>
    </lineage>
</organism>
<keyword evidence="1" id="KW-0808">Transferase</keyword>
<dbReference type="InterPro" id="IPR050482">
    <property type="entry name" value="Sensor_HK_TwoCompSys"/>
</dbReference>
<feature type="transmembrane region" description="Helical" evidence="4">
    <location>
        <begin position="21"/>
        <end position="43"/>
    </location>
</feature>
<accession>A0ABY6BI79</accession>
<evidence type="ECO:0000259" key="5">
    <source>
        <dbReference type="Pfam" id="PF02518"/>
    </source>
</evidence>
<reference evidence="7" key="1">
    <citation type="submission" date="2022-09" db="EMBL/GenBank/DDBJ databases">
        <title>Tahibacter sp. nov., isolated from a fresh water.</title>
        <authorList>
            <person name="Baek J.H."/>
            <person name="Lee J.K."/>
            <person name="Kim J.M."/>
            <person name="Jeon C.O."/>
        </authorList>
    </citation>
    <scope>NUCLEOTIDE SEQUENCE</scope>
    <source>
        <strain evidence="7">W38</strain>
    </source>
</reference>
<protein>
    <submittedName>
        <fullName evidence="7">Sensor histidine kinase</fullName>
    </submittedName>
</protein>
<dbReference type="CDD" id="cd16917">
    <property type="entry name" value="HATPase_UhpB-NarQ-NarX-like"/>
    <property type="match status" value="1"/>
</dbReference>
<dbReference type="Pfam" id="PF07730">
    <property type="entry name" value="HisKA_3"/>
    <property type="match status" value="1"/>
</dbReference>
<feature type="domain" description="Signal transduction histidine kinase subgroup 3 dimerisation and phosphoacceptor" evidence="6">
    <location>
        <begin position="186"/>
        <end position="252"/>
    </location>
</feature>
<evidence type="ECO:0000256" key="3">
    <source>
        <dbReference type="ARBA" id="ARBA00023012"/>
    </source>
</evidence>
<feature type="transmembrane region" description="Helical" evidence="4">
    <location>
        <begin position="49"/>
        <end position="67"/>
    </location>
</feature>
<dbReference type="EMBL" id="CP104694">
    <property type="protein sequence ID" value="UXI69540.1"/>
    <property type="molecule type" value="Genomic_DNA"/>
</dbReference>
<dbReference type="InterPro" id="IPR003594">
    <property type="entry name" value="HATPase_dom"/>
</dbReference>
<feature type="transmembrane region" description="Helical" evidence="4">
    <location>
        <begin position="142"/>
        <end position="161"/>
    </location>
</feature>
<dbReference type="PANTHER" id="PTHR24421:SF63">
    <property type="entry name" value="SENSOR HISTIDINE KINASE DESK"/>
    <property type="match status" value="1"/>
</dbReference>
<dbReference type="Proteomes" id="UP001064632">
    <property type="component" value="Chromosome"/>
</dbReference>
<keyword evidence="2 7" id="KW-0418">Kinase</keyword>
<evidence type="ECO:0000259" key="6">
    <source>
        <dbReference type="Pfam" id="PF07730"/>
    </source>
</evidence>
<dbReference type="InterPro" id="IPR011712">
    <property type="entry name" value="Sig_transdc_His_kin_sub3_dim/P"/>
</dbReference>
<evidence type="ECO:0000313" key="7">
    <source>
        <dbReference type="EMBL" id="UXI69540.1"/>
    </source>
</evidence>
<dbReference type="RefSeq" id="WP_261696494.1">
    <property type="nucleotide sequence ID" value="NZ_CP104694.1"/>
</dbReference>
<dbReference type="GO" id="GO:0016301">
    <property type="term" value="F:kinase activity"/>
    <property type="evidence" value="ECO:0007669"/>
    <property type="project" value="UniProtKB-KW"/>
</dbReference>
<dbReference type="InterPro" id="IPR036890">
    <property type="entry name" value="HATPase_C_sf"/>
</dbReference>
<proteinExistence type="predicted"/>
<sequence length="387" mass="43053">MSFLDHPRLLRWRARLIPESRGVGWLPFASLGYMCFLWLPALIPKVVPANWVGATSLAVALFLPLYFRAHWARPRELMLILLAMWSLGVWLEPFNPFSNNMVIFACALAPWVGSPRRSTAVAFGLILSYCAAQLLIDSRSLFSAAITVIVGTAVYVSNYFYCESKNKQRELSLSHDEVRRLAALAERERIGRDLHDLLGHTLSLIAIKTELATRLWERDSHAARQEVLEVERVAREALAQVRRAVSGIRAAGLAPELASARSMLESSGIRFQYDMGEAQFPPEVETCVALAVREAVTNIQRHSQASQACVRLERQGDTVVVHVTDDGRGGDIVPGNGLTGMRERLHTIGATLTVDSYNGRGTHVQMRVPALPLEREPARIENQARAL</sequence>
<dbReference type="PANTHER" id="PTHR24421">
    <property type="entry name" value="NITRATE/NITRITE SENSOR PROTEIN NARX-RELATED"/>
    <property type="match status" value="1"/>
</dbReference>
<evidence type="ECO:0000313" key="8">
    <source>
        <dbReference type="Proteomes" id="UP001064632"/>
    </source>
</evidence>
<feature type="domain" description="Histidine kinase/HSP90-like ATPase" evidence="5">
    <location>
        <begin position="288"/>
        <end position="370"/>
    </location>
</feature>
<dbReference type="Gene3D" id="3.30.565.10">
    <property type="entry name" value="Histidine kinase-like ATPase, C-terminal domain"/>
    <property type="match status" value="1"/>
</dbReference>
<evidence type="ECO:0000256" key="4">
    <source>
        <dbReference type="SAM" id="Phobius"/>
    </source>
</evidence>